<accession>A0ABP8D0U1</accession>
<dbReference type="InterPro" id="IPR011250">
    <property type="entry name" value="OMP/PagP_B-barrel"/>
</dbReference>
<evidence type="ECO:0008006" key="3">
    <source>
        <dbReference type="Google" id="ProtNLM"/>
    </source>
</evidence>
<dbReference type="EMBL" id="BAABCB010000029">
    <property type="protein sequence ID" value="GAA4245796.1"/>
    <property type="molecule type" value="Genomic_DNA"/>
</dbReference>
<protein>
    <recommendedName>
        <fullName evidence="3">Outer membrane protein beta-barrel domain-containing protein</fullName>
    </recommendedName>
</protein>
<dbReference type="SUPFAM" id="SSF56925">
    <property type="entry name" value="OMPA-like"/>
    <property type="match status" value="1"/>
</dbReference>
<keyword evidence="2" id="KW-1185">Reference proteome</keyword>
<reference evidence="2" key="1">
    <citation type="journal article" date="2019" name="Int. J. Syst. Evol. Microbiol.">
        <title>The Global Catalogue of Microorganisms (GCM) 10K type strain sequencing project: providing services to taxonomists for standard genome sequencing and annotation.</title>
        <authorList>
            <consortium name="The Broad Institute Genomics Platform"/>
            <consortium name="The Broad Institute Genome Sequencing Center for Infectious Disease"/>
            <person name="Wu L."/>
            <person name="Ma J."/>
        </authorList>
    </citation>
    <scope>NUCLEOTIDE SEQUENCE [LARGE SCALE GENOMIC DNA]</scope>
    <source>
        <strain evidence="2">JCM 17633</strain>
    </source>
</reference>
<evidence type="ECO:0000313" key="1">
    <source>
        <dbReference type="EMBL" id="GAA4245796.1"/>
    </source>
</evidence>
<dbReference type="Gene3D" id="2.40.160.20">
    <property type="match status" value="1"/>
</dbReference>
<sequence>MIPKINAIVLSIAMTIVSFNFSFSQETDERSEKSINRRYAFFDYRGSNAVDLAAGSAIIDGDYPESEFDVYFRIGYKHHITSHLNINFTYNKYNVVIKDIYNEGFMSFDLNLEFLFSPYTKFSPYLYAGSGYNASNDFKLTATKAQGGLGFEFIFREGIGVKLFGEYNYMLTDELDGFIEGESDDLLFRMGLGLNIYFGGQKKKEALRRKMKTVINSNLIIPYN</sequence>
<proteinExistence type="predicted"/>
<comment type="caution">
    <text evidence="1">The sequence shown here is derived from an EMBL/GenBank/DDBJ whole genome shotgun (WGS) entry which is preliminary data.</text>
</comment>
<gene>
    <name evidence="1" type="ORF">GCM10022292_29570</name>
</gene>
<name>A0ABP8D0U1_9FLAO</name>
<evidence type="ECO:0000313" key="2">
    <source>
        <dbReference type="Proteomes" id="UP001501682"/>
    </source>
</evidence>
<dbReference type="Proteomes" id="UP001501682">
    <property type="component" value="Unassembled WGS sequence"/>
</dbReference>
<organism evidence="1 2">
    <name type="scientific">Winogradskyella damuponensis</name>
    <dbReference type="NCBI Taxonomy" id="943939"/>
    <lineage>
        <taxon>Bacteria</taxon>
        <taxon>Pseudomonadati</taxon>
        <taxon>Bacteroidota</taxon>
        <taxon>Flavobacteriia</taxon>
        <taxon>Flavobacteriales</taxon>
        <taxon>Flavobacteriaceae</taxon>
        <taxon>Winogradskyella</taxon>
    </lineage>
</organism>
<dbReference type="RefSeq" id="WP_344715717.1">
    <property type="nucleotide sequence ID" value="NZ_BAABCB010000029.1"/>
</dbReference>